<accession>A0AAV0X4T0</accession>
<organism evidence="2 3">
    <name type="scientific">Macrosiphum euphorbiae</name>
    <name type="common">potato aphid</name>
    <dbReference type="NCBI Taxonomy" id="13131"/>
    <lineage>
        <taxon>Eukaryota</taxon>
        <taxon>Metazoa</taxon>
        <taxon>Ecdysozoa</taxon>
        <taxon>Arthropoda</taxon>
        <taxon>Hexapoda</taxon>
        <taxon>Insecta</taxon>
        <taxon>Pterygota</taxon>
        <taxon>Neoptera</taxon>
        <taxon>Paraneoptera</taxon>
        <taxon>Hemiptera</taxon>
        <taxon>Sternorrhyncha</taxon>
        <taxon>Aphidomorpha</taxon>
        <taxon>Aphidoidea</taxon>
        <taxon>Aphididae</taxon>
        <taxon>Macrosiphini</taxon>
        <taxon>Macrosiphum</taxon>
    </lineage>
</organism>
<name>A0AAV0X4T0_9HEMI</name>
<reference evidence="2 3" key="1">
    <citation type="submission" date="2023-01" db="EMBL/GenBank/DDBJ databases">
        <authorList>
            <person name="Whitehead M."/>
        </authorList>
    </citation>
    <scope>NUCLEOTIDE SEQUENCE [LARGE SCALE GENOMIC DNA]</scope>
</reference>
<feature type="region of interest" description="Disordered" evidence="1">
    <location>
        <begin position="121"/>
        <end position="144"/>
    </location>
</feature>
<comment type="caution">
    <text evidence="2">The sequence shown here is derived from an EMBL/GenBank/DDBJ whole genome shotgun (WGS) entry which is preliminary data.</text>
</comment>
<evidence type="ECO:0000256" key="1">
    <source>
        <dbReference type="SAM" id="MobiDB-lite"/>
    </source>
</evidence>
<dbReference type="Proteomes" id="UP001160148">
    <property type="component" value="Unassembled WGS sequence"/>
</dbReference>
<evidence type="ECO:0000313" key="2">
    <source>
        <dbReference type="EMBL" id="CAI6363345.1"/>
    </source>
</evidence>
<feature type="region of interest" description="Disordered" evidence="1">
    <location>
        <begin position="46"/>
        <end position="73"/>
    </location>
</feature>
<keyword evidence="3" id="KW-1185">Reference proteome</keyword>
<proteinExistence type="predicted"/>
<protein>
    <submittedName>
        <fullName evidence="2">Uncharacterized protein</fullName>
    </submittedName>
</protein>
<evidence type="ECO:0000313" key="3">
    <source>
        <dbReference type="Proteomes" id="UP001160148"/>
    </source>
</evidence>
<sequence>MKRSEVHRYEVSGTAHSSALVALDLAVSPETVVGKFAEANVFFSRAPRPVNGGESSSPVRTRSDDNELGTVRQPHEDIDLQACIAAGRSDDGQLLHSVPRCHCDYPQPPDADLITVEVDHSETSGVKRNTKKESRPDSKISASPSSWWRRSKKFVTDFVVYVACAVCLCC</sequence>
<dbReference type="EMBL" id="CARXXK010000003">
    <property type="protein sequence ID" value="CAI6363345.1"/>
    <property type="molecule type" value="Genomic_DNA"/>
</dbReference>
<dbReference type="AlphaFoldDB" id="A0AAV0X4T0"/>
<gene>
    <name evidence="2" type="ORF">MEUPH1_LOCUS18304</name>
</gene>